<name>A0A5E4YSK1_9BURK</name>
<gene>
    <name evidence="2" type="ORF">PHO31112_04739</name>
</gene>
<dbReference type="Proteomes" id="UP000343317">
    <property type="component" value="Unassembled WGS sequence"/>
</dbReference>
<dbReference type="PROSITE" id="PS51502">
    <property type="entry name" value="S_R_A_B_BARREL"/>
    <property type="match status" value="1"/>
</dbReference>
<dbReference type="SUPFAM" id="SSF54909">
    <property type="entry name" value="Dimeric alpha+beta barrel"/>
    <property type="match status" value="1"/>
</dbReference>
<evidence type="ECO:0000313" key="2">
    <source>
        <dbReference type="EMBL" id="VVE51761.1"/>
    </source>
</evidence>
<sequence length="130" mass="15016">MKPDPVATTIEGDHASSTLHNGNIHHSIYITLKDKSPSAIKKQLELGRKYLTKHPGEISFFATVLARNLTRHKQVDYLFNEEDYDVAFIMIFADRHAHDAYQVSDDHVNHFIPKSNLNWQKIRVFDSVEE</sequence>
<protein>
    <recommendedName>
        <fullName evidence="1">Stress-response A/B barrel domain-containing protein</fullName>
    </recommendedName>
</protein>
<feature type="domain" description="Stress-response A/B barrel" evidence="1">
    <location>
        <begin position="24"/>
        <end position="127"/>
    </location>
</feature>
<keyword evidence="3" id="KW-1185">Reference proteome</keyword>
<organism evidence="2 3">
    <name type="scientific">Pandoraea horticolens</name>
    <dbReference type="NCBI Taxonomy" id="2508298"/>
    <lineage>
        <taxon>Bacteria</taxon>
        <taxon>Pseudomonadati</taxon>
        <taxon>Pseudomonadota</taxon>
        <taxon>Betaproteobacteria</taxon>
        <taxon>Burkholderiales</taxon>
        <taxon>Burkholderiaceae</taxon>
        <taxon>Pandoraea</taxon>
    </lineage>
</organism>
<dbReference type="Gene3D" id="3.30.70.100">
    <property type="match status" value="1"/>
</dbReference>
<reference evidence="2 3" key="1">
    <citation type="submission" date="2019-08" db="EMBL/GenBank/DDBJ databases">
        <authorList>
            <person name="Peeters C."/>
        </authorList>
    </citation>
    <scope>NUCLEOTIDE SEQUENCE [LARGE SCALE GENOMIC DNA]</scope>
    <source>
        <strain evidence="2 3">LMG 31112</strain>
    </source>
</reference>
<dbReference type="EMBL" id="CABPSM010000020">
    <property type="protein sequence ID" value="VVE51761.1"/>
    <property type="molecule type" value="Genomic_DNA"/>
</dbReference>
<dbReference type="AlphaFoldDB" id="A0A5E4YSK1"/>
<evidence type="ECO:0000313" key="3">
    <source>
        <dbReference type="Proteomes" id="UP000343317"/>
    </source>
</evidence>
<proteinExistence type="predicted"/>
<dbReference type="InterPro" id="IPR011008">
    <property type="entry name" value="Dimeric_a/b-barrel"/>
</dbReference>
<dbReference type="RefSeq" id="WP_174995854.1">
    <property type="nucleotide sequence ID" value="NZ_CABPSM010000020.1"/>
</dbReference>
<dbReference type="InterPro" id="IPR013097">
    <property type="entry name" value="Dabb"/>
</dbReference>
<evidence type="ECO:0000259" key="1">
    <source>
        <dbReference type="PROSITE" id="PS51502"/>
    </source>
</evidence>
<accession>A0A5E4YSK1</accession>